<dbReference type="Proteomes" id="UP000255265">
    <property type="component" value="Unassembled WGS sequence"/>
</dbReference>
<feature type="region of interest" description="Disordered" evidence="1">
    <location>
        <begin position="97"/>
        <end position="220"/>
    </location>
</feature>
<reference evidence="2 3" key="1">
    <citation type="submission" date="2018-07" db="EMBL/GenBank/DDBJ databases">
        <title>Genomic Encyclopedia of Type Strains, Phase IV (KMG-IV): sequencing the most valuable type-strain genomes for metagenomic binning, comparative biology and taxonomic classification.</title>
        <authorList>
            <person name="Goeker M."/>
        </authorList>
    </citation>
    <scope>NUCLEOTIDE SEQUENCE [LARGE SCALE GENOMIC DNA]</scope>
    <source>
        <strain evidence="2 3">DSM 21352</strain>
    </source>
</reference>
<name>A0A370F1Q2_9BURK</name>
<evidence type="ECO:0000313" key="2">
    <source>
        <dbReference type="EMBL" id="RDI16366.1"/>
    </source>
</evidence>
<accession>A0A370F1Q2</accession>
<comment type="caution">
    <text evidence="2">The sequence shown here is derived from an EMBL/GenBank/DDBJ whole genome shotgun (WGS) entry which is preliminary data.</text>
</comment>
<sequence>MLAELTIVKRCEIPDLNPYQVLFAGEVTRGAAFPATAERGIPPDWLCFIHFSGCARQGGCPSGRVKSTSGASAATLSRQRVPVCVRRCHSRRRAVRKARRWRAGTRLVRQAGQRERAPGARMPASSAGLLTLSPMHRRPTASAPAPHPQCTGALSPLRGGPTASAPRCVASAPGPRRPSTQGPHRRSTQELRRTSPPAQPRTLNGNRGFGSRAPAAPAAA</sequence>
<evidence type="ECO:0000256" key="1">
    <source>
        <dbReference type="SAM" id="MobiDB-lite"/>
    </source>
</evidence>
<organism evidence="2 3">
    <name type="scientific">Pseudacidovorax intermedius</name>
    <dbReference type="NCBI Taxonomy" id="433924"/>
    <lineage>
        <taxon>Bacteria</taxon>
        <taxon>Pseudomonadati</taxon>
        <taxon>Pseudomonadota</taxon>
        <taxon>Betaproteobacteria</taxon>
        <taxon>Burkholderiales</taxon>
        <taxon>Comamonadaceae</taxon>
        <taxon>Pseudacidovorax</taxon>
    </lineage>
</organism>
<protein>
    <submittedName>
        <fullName evidence="2">Uncharacterized protein</fullName>
    </submittedName>
</protein>
<dbReference type="AlphaFoldDB" id="A0A370F1Q2"/>
<gene>
    <name evidence="2" type="ORF">DFR41_1224</name>
</gene>
<proteinExistence type="predicted"/>
<dbReference type="EMBL" id="QQAV01000022">
    <property type="protein sequence ID" value="RDI16366.1"/>
    <property type="molecule type" value="Genomic_DNA"/>
</dbReference>
<keyword evidence="3" id="KW-1185">Reference proteome</keyword>
<evidence type="ECO:0000313" key="3">
    <source>
        <dbReference type="Proteomes" id="UP000255265"/>
    </source>
</evidence>